<name>A0AAV4NKY4_9ARAC</name>
<dbReference type="Proteomes" id="UP001054837">
    <property type="component" value="Unassembled WGS sequence"/>
</dbReference>
<gene>
    <name evidence="1" type="ORF">CDAR_320181</name>
</gene>
<evidence type="ECO:0000313" key="1">
    <source>
        <dbReference type="EMBL" id="GIX83937.1"/>
    </source>
</evidence>
<organism evidence="1 2">
    <name type="scientific">Caerostris darwini</name>
    <dbReference type="NCBI Taxonomy" id="1538125"/>
    <lineage>
        <taxon>Eukaryota</taxon>
        <taxon>Metazoa</taxon>
        <taxon>Ecdysozoa</taxon>
        <taxon>Arthropoda</taxon>
        <taxon>Chelicerata</taxon>
        <taxon>Arachnida</taxon>
        <taxon>Araneae</taxon>
        <taxon>Araneomorphae</taxon>
        <taxon>Entelegynae</taxon>
        <taxon>Araneoidea</taxon>
        <taxon>Araneidae</taxon>
        <taxon>Caerostris</taxon>
    </lineage>
</organism>
<keyword evidence="2" id="KW-1185">Reference proteome</keyword>
<sequence>MKYRHRLRPLFGGYENNCLSTTVDPFVPEFAAVKARSEAGASVSHIDADYDGSNNVLDNWSLKSTHSFPVHNYTYAIDRILSLIITHHAVPFRNYTNPSLRNP</sequence>
<protein>
    <submittedName>
        <fullName evidence="1">Uncharacterized protein</fullName>
    </submittedName>
</protein>
<evidence type="ECO:0000313" key="2">
    <source>
        <dbReference type="Proteomes" id="UP001054837"/>
    </source>
</evidence>
<dbReference type="AlphaFoldDB" id="A0AAV4NKY4"/>
<comment type="caution">
    <text evidence="1">The sequence shown here is derived from an EMBL/GenBank/DDBJ whole genome shotgun (WGS) entry which is preliminary data.</text>
</comment>
<accession>A0AAV4NKY4</accession>
<proteinExistence type="predicted"/>
<dbReference type="EMBL" id="BPLQ01001680">
    <property type="protein sequence ID" value="GIX83937.1"/>
    <property type="molecule type" value="Genomic_DNA"/>
</dbReference>
<reference evidence="1 2" key="1">
    <citation type="submission" date="2021-06" db="EMBL/GenBank/DDBJ databases">
        <title>Caerostris darwini draft genome.</title>
        <authorList>
            <person name="Kono N."/>
            <person name="Arakawa K."/>
        </authorList>
    </citation>
    <scope>NUCLEOTIDE SEQUENCE [LARGE SCALE GENOMIC DNA]</scope>
</reference>